<dbReference type="SUPFAM" id="SSF54001">
    <property type="entry name" value="Cysteine proteinases"/>
    <property type="match status" value="1"/>
</dbReference>
<keyword evidence="5" id="KW-0677">Repeat</keyword>
<evidence type="ECO:0000256" key="12">
    <source>
        <dbReference type="SAM" id="Phobius"/>
    </source>
</evidence>
<keyword evidence="12" id="KW-0812">Transmembrane</keyword>
<dbReference type="PANTHER" id="PTHR10183:SF379">
    <property type="entry name" value="CALPAIN-5"/>
    <property type="match status" value="1"/>
</dbReference>
<dbReference type="CDD" id="cd00044">
    <property type="entry name" value="CysPc"/>
    <property type="match status" value="1"/>
</dbReference>
<dbReference type="InterPro" id="IPR022684">
    <property type="entry name" value="Calpain_cysteine_protease"/>
</dbReference>
<dbReference type="OrthoDB" id="152370at2759"/>
<dbReference type="Gene3D" id="3.90.70.10">
    <property type="entry name" value="Cysteine proteinases"/>
    <property type="match status" value="1"/>
</dbReference>
<feature type="active site" evidence="10 11">
    <location>
        <position position="322"/>
    </location>
</feature>
<evidence type="ECO:0000256" key="5">
    <source>
        <dbReference type="ARBA" id="ARBA00022737"/>
    </source>
</evidence>
<evidence type="ECO:0000313" key="15">
    <source>
        <dbReference type="Proteomes" id="UP001165082"/>
    </source>
</evidence>
<dbReference type="PROSITE" id="PS50203">
    <property type="entry name" value="CALPAIN_CAT"/>
    <property type="match status" value="1"/>
</dbReference>
<evidence type="ECO:0000256" key="4">
    <source>
        <dbReference type="ARBA" id="ARBA00022723"/>
    </source>
</evidence>
<dbReference type="AlphaFoldDB" id="A0A9W6ZZT5"/>
<evidence type="ECO:0000256" key="11">
    <source>
        <dbReference type="PROSITE-ProRule" id="PRU00239"/>
    </source>
</evidence>
<feature type="active site" evidence="10 11">
    <location>
        <position position="128"/>
    </location>
</feature>
<keyword evidence="15" id="KW-1185">Reference proteome</keyword>
<dbReference type="PRINTS" id="PR00704">
    <property type="entry name" value="CALPAIN"/>
</dbReference>
<evidence type="ECO:0000256" key="7">
    <source>
        <dbReference type="ARBA" id="ARBA00022801"/>
    </source>
</evidence>
<keyword evidence="12" id="KW-0472">Membrane</keyword>
<comment type="caution">
    <text evidence="14">The sequence shown here is derived from an EMBL/GenBank/DDBJ whole genome shotgun (WGS) entry which is preliminary data.</text>
</comment>
<evidence type="ECO:0000256" key="1">
    <source>
        <dbReference type="ARBA" id="ARBA00007623"/>
    </source>
</evidence>
<dbReference type="GO" id="GO:0005737">
    <property type="term" value="C:cytoplasm"/>
    <property type="evidence" value="ECO:0007669"/>
    <property type="project" value="TreeGrafter"/>
</dbReference>
<dbReference type="EMBL" id="BRXZ01001016">
    <property type="protein sequence ID" value="GMH60083.1"/>
    <property type="molecule type" value="Genomic_DNA"/>
</dbReference>
<evidence type="ECO:0000256" key="9">
    <source>
        <dbReference type="ARBA" id="ARBA00022833"/>
    </source>
</evidence>
<name>A0A9W6ZZT5_9STRA</name>
<dbReference type="GO" id="GO:0008270">
    <property type="term" value="F:zinc ion binding"/>
    <property type="evidence" value="ECO:0007669"/>
    <property type="project" value="UniProtKB-KW"/>
</dbReference>
<dbReference type="InterPro" id="IPR000169">
    <property type="entry name" value="Pept_cys_AS"/>
</dbReference>
<accession>A0A9W6ZZT5</accession>
<evidence type="ECO:0000259" key="13">
    <source>
        <dbReference type="PROSITE" id="PS50203"/>
    </source>
</evidence>
<keyword evidence="4" id="KW-0479">Metal-binding</keyword>
<keyword evidence="9" id="KW-0862">Zinc</keyword>
<evidence type="ECO:0000256" key="8">
    <source>
        <dbReference type="ARBA" id="ARBA00022807"/>
    </source>
</evidence>
<keyword evidence="3 11" id="KW-0645">Protease</keyword>
<dbReference type="PANTHER" id="PTHR10183">
    <property type="entry name" value="CALPAIN"/>
    <property type="match status" value="1"/>
</dbReference>
<feature type="active site" evidence="10 11">
    <location>
        <position position="342"/>
    </location>
</feature>
<keyword evidence="2" id="KW-0597">Phosphoprotein</keyword>
<dbReference type="InterPro" id="IPR001300">
    <property type="entry name" value="Peptidase_C2_calpain_cat"/>
</dbReference>
<evidence type="ECO:0000256" key="6">
    <source>
        <dbReference type="ARBA" id="ARBA00022771"/>
    </source>
</evidence>
<keyword evidence="6" id="KW-0863">Zinc-finger</keyword>
<reference evidence="14" key="1">
    <citation type="submission" date="2022-07" db="EMBL/GenBank/DDBJ databases">
        <title>Genome analysis of Parmales, a sister group of diatoms, reveals the evolutionary specialization of diatoms from phago-mixotrophs to photoautotrophs.</title>
        <authorList>
            <person name="Ban H."/>
            <person name="Sato S."/>
            <person name="Yoshikawa S."/>
            <person name="Kazumasa Y."/>
            <person name="Nakamura Y."/>
            <person name="Ichinomiya M."/>
            <person name="Saitoh K."/>
            <person name="Sato N."/>
            <person name="Blanc-Mathieu R."/>
            <person name="Endo H."/>
            <person name="Kuwata A."/>
            <person name="Ogata H."/>
        </authorList>
    </citation>
    <scope>NUCLEOTIDE SEQUENCE</scope>
</reference>
<evidence type="ECO:0000256" key="3">
    <source>
        <dbReference type="ARBA" id="ARBA00022670"/>
    </source>
</evidence>
<protein>
    <recommendedName>
        <fullName evidence="13">Calpain catalytic domain-containing protein</fullName>
    </recommendedName>
</protein>
<evidence type="ECO:0000256" key="2">
    <source>
        <dbReference type="ARBA" id="ARBA00022553"/>
    </source>
</evidence>
<dbReference type="GO" id="GO:0004198">
    <property type="term" value="F:calcium-dependent cysteine-type endopeptidase activity"/>
    <property type="evidence" value="ECO:0007669"/>
    <property type="project" value="InterPro"/>
</dbReference>
<feature type="domain" description="Calpain catalytic" evidence="13">
    <location>
        <begin position="68"/>
        <end position="400"/>
    </location>
</feature>
<evidence type="ECO:0000256" key="10">
    <source>
        <dbReference type="PIRSR" id="PIRSR622684-1"/>
    </source>
</evidence>
<dbReference type="SMART" id="SM00230">
    <property type="entry name" value="CysPc"/>
    <property type="match status" value="1"/>
</dbReference>
<dbReference type="FunFam" id="3.90.70.10:FF:000010">
    <property type="entry name" value="Calpain 15"/>
    <property type="match status" value="1"/>
</dbReference>
<comment type="similarity">
    <text evidence="1">Belongs to the peptidase C2 family.</text>
</comment>
<dbReference type="Proteomes" id="UP001165082">
    <property type="component" value="Unassembled WGS sequence"/>
</dbReference>
<feature type="transmembrane region" description="Helical" evidence="12">
    <location>
        <begin position="12"/>
        <end position="34"/>
    </location>
</feature>
<sequence length="487" mass="54933">MKKKAEELAVDAGYVLLITFRILFVPVEFCFIPVSRFFLACVDLYILRGCASIFRCIDGRLCRCVDLRYVDPEFPATASSVNSKHPEGKFYAWMRAYDLALAKGNEAAYLFSDGVSAGDLCQGGLGDCWLISAIAALAEYPGLIQRIFLTKETSPLGRYSLRLFDITEEGGKGKFVNVTVDDRLPCKCDGGFPKLMYLSMDDSGEIWPLLVEKALAKWAGSYENLDGGHCAWALATLTGWETESYVKFGKDNHFTKCKLEPDKEDPRNPHSISFKSTRDTLEADELFKLLQESDSKDYVMTCATNSGKDTVEESAQGIVQGHAYTLIGAFEVGKHRLVQLRNPWGSFEWTGSWSDKHENWDKFPEVKKKLKPTFADDGIFYIAYEDFLQNYRKVDICKRNVNAYTDLYLNVDEKDGCPGPTKSCVLGCGKYFAGDGYRLGCGREVHEGDDLRKRWWARSVSYLIKDFKAKRANRQAEQGRAQPVTRV</sequence>
<dbReference type="PROSITE" id="PS00139">
    <property type="entry name" value="THIOL_PROTEASE_CYS"/>
    <property type="match status" value="1"/>
</dbReference>
<dbReference type="GO" id="GO:0006508">
    <property type="term" value="P:proteolysis"/>
    <property type="evidence" value="ECO:0007669"/>
    <property type="project" value="UniProtKB-KW"/>
</dbReference>
<keyword evidence="7 11" id="KW-0378">Hydrolase</keyword>
<organism evidence="14 15">
    <name type="scientific">Triparma retinervis</name>
    <dbReference type="NCBI Taxonomy" id="2557542"/>
    <lineage>
        <taxon>Eukaryota</taxon>
        <taxon>Sar</taxon>
        <taxon>Stramenopiles</taxon>
        <taxon>Ochrophyta</taxon>
        <taxon>Bolidophyceae</taxon>
        <taxon>Parmales</taxon>
        <taxon>Triparmaceae</taxon>
        <taxon>Triparma</taxon>
    </lineage>
</organism>
<gene>
    <name evidence="14" type="ORF">TrRE_jg4077</name>
</gene>
<keyword evidence="12" id="KW-1133">Transmembrane helix</keyword>
<proteinExistence type="inferred from homology"/>
<dbReference type="Pfam" id="PF00648">
    <property type="entry name" value="Peptidase_C2"/>
    <property type="match status" value="1"/>
</dbReference>
<dbReference type="InterPro" id="IPR038765">
    <property type="entry name" value="Papain-like_cys_pep_sf"/>
</dbReference>
<evidence type="ECO:0000313" key="14">
    <source>
        <dbReference type="EMBL" id="GMH60083.1"/>
    </source>
</evidence>
<keyword evidence="8 11" id="KW-0788">Thiol protease</keyword>